<evidence type="ECO:0000256" key="2">
    <source>
        <dbReference type="ARBA" id="ARBA00005992"/>
    </source>
</evidence>
<feature type="chain" id="PRO_5026800395" evidence="9">
    <location>
        <begin position="23"/>
        <end position="251"/>
    </location>
</feature>
<feature type="active site" description="Nucleophile" evidence="7">
    <location>
        <position position="114"/>
    </location>
</feature>
<dbReference type="UniPathway" id="UPA00219"/>
<evidence type="ECO:0000256" key="1">
    <source>
        <dbReference type="ARBA" id="ARBA00004752"/>
    </source>
</evidence>
<evidence type="ECO:0000313" key="11">
    <source>
        <dbReference type="EMBL" id="KAB1077169.1"/>
    </source>
</evidence>
<dbReference type="GO" id="GO:0071972">
    <property type="term" value="F:peptidoglycan L,D-transpeptidase activity"/>
    <property type="evidence" value="ECO:0007669"/>
    <property type="project" value="TreeGrafter"/>
</dbReference>
<comment type="caution">
    <text evidence="11">The sequence shown here is derived from an EMBL/GenBank/DDBJ whole genome shotgun (WGS) entry which is preliminary data.</text>
</comment>
<dbReference type="Proteomes" id="UP000474159">
    <property type="component" value="Unassembled WGS sequence"/>
</dbReference>
<accession>A0A6L3SW70</accession>
<evidence type="ECO:0000256" key="8">
    <source>
        <dbReference type="SAM" id="MobiDB-lite"/>
    </source>
</evidence>
<feature type="signal peptide" evidence="9">
    <location>
        <begin position="1"/>
        <end position="22"/>
    </location>
</feature>
<dbReference type="OrthoDB" id="463216at2"/>
<comment type="similarity">
    <text evidence="2">Belongs to the YkuD family.</text>
</comment>
<comment type="pathway">
    <text evidence="1 7">Cell wall biogenesis; peptidoglycan biosynthesis.</text>
</comment>
<organism evidence="11 12">
    <name type="scientific">Methylobacterium soli</name>
    <dbReference type="NCBI Taxonomy" id="553447"/>
    <lineage>
        <taxon>Bacteria</taxon>
        <taxon>Pseudomonadati</taxon>
        <taxon>Pseudomonadota</taxon>
        <taxon>Alphaproteobacteria</taxon>
        <taxon>Hyphomicrobiales</taxon>
        <taxon>Methylobacteriaceae</taxon>
        <taxon>Methylobacterium</taxon>
    </lineage>
</organism>
<evidence type="ECO:0000256" key="5">
    <source>
        <dbReference type="ARBA" id="ARBA00022984"/>
    </source>
</evidence>
<dbReference type="PROSITE" id="PS52029">
    <property type="entry name" value="LD_TPASE"/>
    <property type="match status" value="1"/>
</dbReference>
<dbReference type="GO" id="GO:0018104">
    <property type="term" value="P:peptidoglycan-protein cross-linking"/>
    <property type="evidence" value="ECO:0007669"/>
    <property type="project" value="TreeGrafter"/>
</dbReference>
<dbReference type="InterPro" id="IPR050979">
    <property type="entry name" value="LD-transpeptidase"/>
</dbReference>
<evidence type="ECO:0000256" key="9">
    <source>
        <dbReference type="SAM" id="SignalP"/>
    </source>
</evidence>
<protein>
    <submittedName>
        <fullName evidence="11">L,D-transpeptidase</fullName>
    </submittedName>
</protein>
<dbReference type="Pfam" id="PF03734">
    <property type="entry name" value="YkuD"/>
    <property type="match status" value="1"/>
</dbReference>
<evidence type="ECO:0000259" key="10">
    <source>
        <dbReference type="PROSITE" id="PS52029"/>
    </source>
</evidence>
<evidence type="ECO:0000256" key="7">
    <source>
        <dbReference type="PROSITE-ProRule" id="PRU01373"/>
    </source>
</evidence>
<keyword evidence="4 7" id="KW-0133">Cell shape</keyword>
<feature type="domain" description="L,D-TPase catalytic" evidence="10">
    <location>
        <begin position="26"/>
        <end position="142"/>
    </location>
</feature>
<dbReference type="PANTHER" id="PTHR30582">
    <property type="entry name" value="L,D-TRANSPEPTIDASE"/>
    <property type="match status" value="1"/>
</dbReference>
<dbReference type="InterPro" id="IPR005490">
    <property type="entry name" value="LD_TPept_cat_dom"/>
</dbReference>
<keyword evidence="5 7" id="KW-0573">Peptidoglycan synthesis</keyword>
<evidence type="ECO:0000256" key="3">
    <source>
        <dbReference type="ARBA" id="ARBA00022679"/>
    </source>
</evidence>
<feature type="region of interest" description="Disordered" evidence="8">
    <location>
        <begin position="180"/>
        <end position="226"/>
    </location>
</feature>
<keyword evidence="6 7" id="KW-0961">Cell wall biogenesis/degradation</keyword>
<dbReference type="GO" id="GO:0071555">
    <property type="term" value="P:cell wall organization"/>
    <property type="evidence" value="ECO:0007669"/>
    <property type="project" value="UniProtKB-UniRule"/>
</dbReference>
<name>A0A6L3SW70_9HYPH</name>
<feature type="compositionally biased region" description="Low complexity" evidence="8">
    <location>
        <begin position="180"/>
        <end position="191"/>
    </location>
</feature>
<keyword evidence="3" id="KW-0808">Transferase</keyword>
<dbReference type="AlphaFoldDB" id="A0A6L3SW70"/>
<dbReference type="InterPro" id="IPR038063">
    <property type="entry name" value="Transpep_catalytic_dom"/>
</dbReference>
<keyword evidence="12" id="KW-1185">Reference proteome</keyword>
<sequence>MRALSIALMPSLWLWIAPPLSASADVLISIDKANQRMSVSVNGQQRHAWPISSGAAGYDTPSGSFRPLRMERTHFSKEWDNAPMPYAIFFTPDGHAIHGTNHARQLGRPASHGCVRLAPRQAATLFALVRAEGVASTQVVVEGDNASLASQFGSGVGVNPLAALQQSALARSKWQAEQLSSLNPPASASARSLKESDAAATSPTPVIAAGPPVAPAGSPAPATPQVTDRDALMGRLLNAGTQAAKAICSRC</sequence>
<reference evidence="11 12" key="1">
    <citation type="submission" date="2019-09" db="EMBL/GenBank/DDBJ databases">
        <title>YIM 48816 draft genome.</title>
        <authorList>
            <person name="Jiang L."/>
        </authorList>
    </citation>
    <scope>NUCLEOTIDE SEQUENCE [LARGE SCALE GENOMIC DNA]</scope>
    <source>
        <strain evidence="11 12">YIM 48816</strain>
    </source>
</reference>
<dbReference type="CDD" id="cd16913">
    <property type="entry name" value="YkuD_like"/>
    <property type="match status" value="1"/>
</dbReference>
<evidence type="ECO:0000256" key="6">
    <source>
        <dbReference type="ARBA" id="ARBA00023316"/>
    </source>
</evidence>
<evidence type="ECO:0000256" key="4">
    <source>
        <dbReference type="ARBA" id="ARBA00022960"/>
    </source>
</evidence>
<keyword evidence="9" id="KW-0732">Signal</keyword>
<dbReference type="GO" id="GO:0008360">
    <property type="term" value="P:regulation of cell shape"/>
    <property type="evidence" value="ECO:0007669"/>
    <property type="project" value="UniProtKB-UniRule"/>
</dbReference>
<dbReference type="GO" id="GO:0005576">
    <property type="term" value="C:extracellular region"/>
    <property type="evidence" value="ECO:0007669"/>
    <property type="project" value="TreeGrafter"/>
</dbReference>
<dbReference type="EMBL" id="VZZK01000023">
    <property type="protein sequence ID" value="KAB1077169.1"/>
    <property type="molecule type" value="Genomic_DNA"/>
</dbReference>
<feature type="compositionally biased region" description="Low complexity" evidence="8">
    <location>
        <begin position="203"/>
        <end position="224"/>
    </location>
</feature>
<evidence type="ECO:0000313" key="12">
    <source>
        <dbReference type="Proteomes" id="UP000474159"/>
    </source>
</evidence>
<dbReference type="PANTHER" id="PTHR30582:SF2">
    <property type="entry name" value="L,D-TRANSPEPTIDASE YCIB-RELATED"/>
    <property type="match status" value="1"/>
</dbReference>
<dbReference type="RefSeq" id="WP_151001956.1">
    <property type="nucleotide sequence ID" value="NZ_BPQY01000250.1"/>
</dbReference>
<dbReference type="Gene3D" id="2.40.440.10">
    <property type="entry name" value="L,D-transpeptidase catalytic domain-like"/>
    <property type="match status" value="1"/>
</dbReference>
<proteinExistence type="inferred from homology"/>
<dbReference type="GO" id="GO:0016740">
    <property type="term" value="F:transferase activity"/>
    <property type="evidence" value="ECO:0007669"/>
    <property type="project" value="UniProtKB-KW"/>
</dbReference>
<gene>
    <name evidence="11" type="ORF">F6X53_20015</name>
</gene>
<feature type="active site" description="Proton donor/acceptor" evidence="7">
    <location>
        <position position="98"/>
    </location>
</feature>
<dbReference type="SUPFAM" id="SSF141523">
    <property type="entry name" value="L,D-transpeptidase catalytic domain-like"/>
    <property type="match status" value="1"/>
</dbReference>